<dbReference type="InterPro" id="IPR001423">
    <property type="entry name" value="LysoPLipase_patatin_CS"/>
</dbReference>
<feature type="domain" description="Cyclic nucleotide-binding" evidence="16">
    <location>
        <begin position="684"/>
        <end position="769"/>
    </location>
</feature>
<dbReference type="CDD" id="cd00038">
    <property type="entry name" value="CAP_ED"/>
    <property type="match status" value="2"/>
</dbReference>
<feature type="short sequence motif" description="DGA/G" evidence="13">
    <location>
        <begin position="1314"/>
        <end position="1316"/>
    </location>
</feature>
<feature type="region of interest" description="Disordered" evidence="15">
    <location>
        <begin position="171"/>
        <end position="211"/>
    </location>
</feature>
<dbReference type="Gene3D" id="2.60.120.10">
    <property type="entry name" value="Jelly Rolls"/>
    <property type="match status" value="3"/>
</dbReference>
<dbReference type="Proteomes" id="UP000189580">
    <property type="component" value="Chromosome a"/>
</dbReference>
<feature type="region of interest" description="Disordered" evidence="15">
    <location>
        <begin position="1448"/>
        <end position="1467"/>
    </location>
</feature>
<dbReference type="FunFam" id="3.40.1090.10:FF:000007">
    <property type="entry name" value="Lysophospholipase NTE1"/>
    <property type="match status" value="1"/>
</dbReference>
<dbReference type="Pfam" id="PF01734">
    <property type="entry name" value="Patatin"/>
    <property type="match status" value="1"/>
</dbReference>
<keyword evidence="10" id="KW-1133">Transmembrane helix</keyword>
<comment type="function">
    <text evidence="14">Intracellular phospholipase B that catalyzes the double deacylation of phosphatidylcholine (PC) to glycerophosphocholine (GroPCho). Plays an important role in membrane lipid homeostasis.</text>
</comment>
<evidence type="ECO:0000313" key="18">
    <source>
        <dbReference type="EMBL" id="ANB13035.1"/>
    </source>
</evidence>
<dbReference type="InterPro" id="IPR002641">
    <property type="entry name" value="PNPLA_dom"/>
</dbReference>
<dbReference type="FunFam" id="3.40.1090.10:FF:000013">
    <property type="entry name" value="Lysophospholipase NTE1"/>
    <property type="match status" value="1"/>
</dbReference>
<dbReference type="InterPro" id="IPR018490">
    <property type="entry name" value="cNMP-bd_dom_sf"/>
</dbReference>
<dbReference type="Pfam" id="PF24179">
    <property type="entry name" value="NTE_Ploop"/>
    <property type="match status" value="1"/>
</dbReference>
<dbReference type="InterPro" id="IPR050301">
    <property type="entry name" value="NTE"/>
</dbReference>
<dbReference type="SUPFAM" id="SSF51206">
    <property type="entry name" value="cAMP-binding domain-like"/>
    <property type="match status" value="3"/>
</dbReference>
<evidence type="ECO:0000256" key="10">
    <source>
        <dbReference type="ARBA" id="ARBA00022989"/>
    </source>
</evidence>
<protein>
    <recommendedName>
        <fullName evidence="4 14">Lysophospholipase NTE1</fullName>
        <ecNumber evidence="3 14">3.1.1.5</ecNumber>
    </recommendedName>
    <alternativeName>
        <fullName evidence="14">Intracellular phospholipase B</fullName>
    </alternativeName>
</protein>
<dbReference type="OrthoDB" id="421051at2759"/>
<evidence type="ECO:0000256" key="7">
    <source>
        <dbReference type="ARBA" id="ARBA00022801"/>
    </source>
</evidence>
<dbReference type="InterPro" id="IPR000595">
    <property type="entry name" value="cNMP-bd_dom"/>
</dbReference>
<evidence type="ECO:0000256" key="6">
    <source>
        <dbReference type="ARBA" id="ARBA00022737"/>
    </source>
</evidence>
<evidence type="ECO:0000256" key="8">
    <source>
        <dbReference type="ARBA" id="ARBA00022824"/>
    </source>
</evidence>
<dbReference type="GO" id="GO:0034638">
    <property type="term" value="P:phosphatidylcholine catabolic process"/>
    <property type="evidence" value="ECO:0007669"/>
    <property type="project" value="EnsemblFungi"/>
</dbReference>
<feature type="active site" description="Nucleophile" evidence="13">
    <location>
        <position position="1196"/>
    </location>
</feature>
<reference evidence="18 19" key="1">
    <citation type="submission" date="2016-02" db="EMBL/GenBank/DDBJ databases">
        <title>Complete genome sequence and transcriptome regulation of the pentose utilising yeast Sugiyamaella lignohabitans.</title>
        <authorList>
            <person name="Bellasio M."/>
            <person name="Peymann A."/>
            <person name="Valli M."/>
            <person name="Sipitzky M."/>
            <person name="Graf A."/>
            <person name="Sauer M."/>
            <person name="Marx H."/>
            <person name="Mattanovich D."/>
        </authorList>
    </citation>
    <scope>NUCLEOTIDE SEQUENCE [LARGE SCALE GENOMIC DNA]</scope>
    <source>
        <strain evidence="18 19">CBS 10342</strain>
    </source>
</reference>
<feature type="region of interest" description="Disordered" evidence="15">
    <location>
        <begin position="308"/>
        <end position="384"/>
    </location>
</feature>
<feature type="compositionally biased region" description="Polar residues" evidence="15">
    <location>
        <begin position="198"/>
        <end position="211"/>
    </location>
</feature>
<dbReference type="PANTHER" id="PTHR14226">
    <property type="entry name" value="NEUROPATHY TARGET ESTERASE/SWISS CHEESE D.MELANOGASTER"/>
    <property type="match status" value="1"/>
</dbReference>
<evidence type="ECO:0000256" key="11">
    <source>
        <dbReference type="ARBA" id="ARBA00023098"/>
    </source>
</evidence>
<feature type="compositionally biased region" description="Polar residues" evidence="15">
    <location>
        <begin position="309"/>
        <end position="339"/>
    </location>
</feature>
<feature type="compositionally biased region" description="Basic residues" evidence="15">
    <location>
        <begin position="364"/>
        <end position="376"/>
    </location>
</feature>
<feature type="domain" description="Cyclic nucleotide-binding" evidence="16">
    <location>
        <begin position="783"/>
        <end position="893"/>
    </location>
</feature>
<dbReference type="PANTHER" id="PTHR14226:SF29">
    <property type="entry name" value="NEUROPATHY TARGET ESTERASE SWS"/>
    <property type="match status" value="1"/>
</dbReference>
<feature type="region of interest" description="Disordered" evidence="15">
    <location>
        <begin position="594"/>
        <end position="616"/>
    </location>
</feature>
<keyword evidence="12" id="KW-0472">Membrane</keyword>
<dbReference type="GO" id="GO:0004622">
    <property type="term" value="F:phosphatidylcholine lysophospholipase activity"/>
    <property type="evidence" value="ECO:0007669"/>
    <property type="project" value="UniProtKB-EC"/>
</dbReference>
<feature type="active site" description="Proton acceptor" evidence="13">
    <location>
        <position position="1314"/>
    </location>
</feature>
<evidence type="ECO:0000259" key="16">
    <source>
        <dbReference type="PROSITE" id="PS50042"/>
    </source>
</evidence>
<organism evidence="18 19">
    <name type="scientific">Sugiyamaella lignohabitans</name>
    <dbReference type="NCBI Taxonomy" id="796027"/>
    <lineage>
        <taxon>Eukaryota</taxon>
        <taxon>Fungi</taxon>
        <taxon>Dikarya</taxon>
        <taxon>Ascomycota</taxon>
        <taxon>Saccharomycotina</taxon>
        <taxon>Dipodascomycetes</taxon>
        <taxon>Dipodascales</taxon>
        <taxon>Trichomonascaceae</taxon>
        <taxon>Sugiyamaella</taxon>
    </lineage>
</organism>
<dbReference type="EC" id="3.1.1.5" evidence="3 14"/>
<dbReference type="InterPro" id="IPR056556">
    <property type="entry name" value="NTE1_P-loop_dom"/>
</dbReference>
<dbReference type="PROSITE" id="PS01237">
    <property type="entry name" value="UPF0028"/>
    <property type="match status" value="1"/>
</dbReference>
<feature type="short sequence motif" description="GXGXXG" evidence="13">
    <location>
        <begin position="1167"/>
        <end position="1172"/>
    </location>
</feature>
<dbReference type="GO" id="GO:0071071">
    <property type="term" value="P:regulation of phospholipid biosynthetic process"/>
    <property type="evidence" value="ECO:0007669"/>
    <property type="project" value="EnsemblFungi"/>
</dbReference>
<evidence type="ECO:0000256" key="15">
    <source>
        <dbReference type="SAM" id="MobiDB-lite"/>
    </source>
</evidence>
<evidence type="ECO:0000256" key="3">
    <source>
        <dbReference type="ARBA" id="ARBA00013274"/>
    </source>
</evidence>
<dbReference type="GO" id="GO:0005789">
    <property type="term" value="C:endoplasmic reticulum membrane"/>
    <property type="evidence" value="ECO:0007669"/>
    <property type="project" value="UniProtKB-SubCell"/>
</dbReference>
<name>A0A167DL88_9ASCO</name>
<keyword evidence="8 14" id="KW-0256">Endoplasmic reticulum</keyword>
<keyword evidence="6" id="KW-0677">Repeat</keyword>
<proteinExistence type="inferred from homology"/>
<dbReference type="RefSeq" id="XP_018735512.1">
    <property type="nucleotide sequence ID" value="XM_018878183.1"/>
</dbReference>
<accession>A0A167DL88</accession>
<feature type="region of interest" description="Disordered" evidence="15">
    <location>
        <begin position="631"/>
        <end position="670"/>
    </location>
</feature>
<comment type="subcellular location">
    <subcellularLocation>
        <location evidence="1 14">Endoplasmic reticulum membrane</location>
    </subcellularLocation>
</comment>
<dbReference type="SMART" id="SM00100">
    <property type="entry name" value="cNMP"/>
    <property type="match status" value="2"/>
</dbReference>
<gene>
    <name evidence="18" type="primary">NTE1</name>
    <name evidence="18" type="ORF">AWJ20_1313</name>
</gene>
<feature type="region of interest" description="Disordered" evidence="15">
    <location>
        <begin position="237"/>
        <end position="256"/>
    </location>
</feature>
<evidence type="ECO:0000259" key="17">
    <source>
        <dbReference type="PROSITE" id="PS51635"/>
    </source>
</evidence>
<keyword evidence="5" id="KW-0812">Transmembrane</keyword>
<dbReference type="PROSITE" id="PS50042">
    <property type="entry name" value="CNMP_BINDING_3"/>
    <property type="match status" value="2"/>
</dbReference>
<evidence type="ECO:0000256" key="2">
    <source>
        <dbReference type="ARBA" id="ARBA00006636"/>
    </source>
</evidence>
<feature type="compositionally biased region" description="Polar residues" evidence="15">
    <location>
        <begin position="645"/>
        <end position="656"/>
    </location>
</feature>
<dbReference type="InterPro" id="IPR014710">
    <property type="entry name" value="RmlC-like_jellyroll"/>
</dbReference>
<dbReference type="PROSITE" id="PS51635">
    <property type="entry name" value="PNPLA"/>
    <property type="match status" value="1"/>
</dbReference>
<feature type="domain" description="PNPLA" evidence="17">
    <location>
        <begin position="1163"/>
        <end position="1327"/>
    </location>
</feature>
<evidence type="ECO:0000256" key="9">
    <source>
        <dbReference type="ARBA" id="ARBA00022963"/>
    </source>
</evidence>
<keyword evidence="9 13" id="KW-0442">Lipid degradation</keyword>
<dbReference type="InterPro" id="IPR016035">
    <property type="entry name" value="Acyl_Trfase/lysoPLipase"/>
</dbReference>
<dbReference type="Gene3D" id="3.40.1090.10">
    <property type="entry name" value="Cytosolic phospholipase A2 catalytic domain"/>
    <property type="match status" value="2"/>
</dbReference>
<evidence type="ECO:0000256" key="14">
    <source>
        <dbReference type="RuleBase" id="RU362043"/>
    </source>
</evidence>
<evidence type="ECO:0000256" key="4">
    <source>
        <dbReference type="ARBA" id="ARBA00018317"/>
    </source>
</evidence>
<keyword evidence="19" id="KW-1185">Reference proteome</keyword>
<dbReference type="GeneID" id="30033102"/>
<evidence type="ECO:0000313" key="19">
    <source>
        <dbReference type="Proteomes" id="UP000189580"/>
    </source>
</evidence>
<comment type="similarity">
    <text evidence="2 14">Belongs to the NTE family.</text>
</comment>
<keyword evidence="7 13" id="KW-0378">Hydrolase</keyword>
<feature type="compositionally biased region" description="Basic residues" evidence="15">
    <location>
        <begin position="343"/>
        <end position="356"/>
    </location>
</feature>
<feature type="short sequence motif" description="GXSXG" evidence="13">
    <location>
        <begin position="1194"/>
        <end position="1198"/>
    </location>
</feature>
<dbReference type="KEGG" id="slb:AWJ20_1313"/>
<evidence type="ECO:0000256" key="13">
    <source>
        <dbReference type="PROSITE-ProRule" id="PRU01161"/>
    </source>
</evidence>
<evidence type="ECO:0000256" key="1">
    <source>
        <dbReference type="ARBA" id="ARBA00004586"/>
    </source>
</evidence>
<evidence type="ECO:0000256" key="12">
    <source>
        <dbReference type="ARBA" id="ARBA00023136"/>
    </source>
</evidence>
<keyword evidence="11 13" id="KW-0443">Lipid metabolism</keyword>
<comment type="catalytic activity">
    <reaction evidence="14">
        <text>a 1-acyl-sn-glycero-3-phosphocholine + H2O = sn-glycerol 3-phosphocholine + a fatty acid + H(+)</text>
        <dbReference type="Rhea" id="RHEA:15177"/>
        <dbReference type="ChEBI" id="CHEBI:15377"/>
        <dbReference type="ChEBI" id="CHEBI:15378"/>
        <dbReference type="ChEBI" id="CHEBI:16870"/>
        <dbReference type="ChEBI" id="CHEBI:28868"/>
        <dbReference type="ChEBI" id="CHEBI:58168"/>
        <dbReference type="EC" id="3.1.1.5"/>
    </reaction>
</comment>
<sequence length="1467" mass="163055">MSLSYAFFRYNYLTVYSRLPPEQHRQKPKLDLFLDSRSEAQSGSGTSTYLDDFLSAIKVFGYLDRKVFHELTKHMTTYKLQAGETVKLQDLKGFAIVVDGSVEVFVKKQVDSTTSSIDKDSIDKDLPSSNHETIDGDNYQLLNEVKKGAPLSSLFTILSLFTENLDGNKGVQKNNATVGPGGPTRMRSARDTVRPSDFNLNSPQLRPQGSNSPVFEPVLQAANGLGLGTQVRDIPERATGSGLNSDSVHVPFPDTSNVSSMSAYELMSPGDGNETDESSMAESPIIPISITSPVASTAARMGGTDISRIRSQGHSRNGSQNYTSSHGHSSGNVRNGQNFSQHSHQHQQHQHQHQQPHVHQQPHLAHKSRRRTKKHQPPNSAATGFEVISQDIISRAMVNSTIAIIPEEAFRKLTWKYPKAASHIVQLILTHVQRVTFQTCHNYLRLTGEVFKTEEKINKLAPPSNSIPRYLHDSAIRRLAEKAKEFQDDEMVSLKPRNIKRSTTKLSNTLLRSSSRQVVLEPDSSHPGDLLSNVPLSSRQFGQGWAPLPIDNVGFKTSINFTSDNDSEDAIMRSVFADCIFKILGFDEALIRSKRPSTSGPGGPQSPFSPTLSAESSPLFLPVSESSRYSGIRYRQGRTRHDTASGYTSFSESRNTGTEDDSGSNATSISEYESAQSEASRYLEVEFHRKGAYLCKQNERCPGIYFVIDGVLEVGFTEKSGSYKVLHTVKSGGIGGFLGTILGYKSFCDIKAKTDVYVAFLPRSALELISDKYPMFYIGVAKTLTNVLDRLILHLDFALEWVQIPAGHVVFNQGEDADALYFVLNGRLRSLADGTPEHQSNNSSSNSNVVEEFGQGSSVGELEVLTSSKYLNTLHAIRDSELARFPRSLFESLSSQHPSLTFEITRLLASRISRKLGKETTIEDLSKSTFRTIAVLPITNGLPVTEFSEKLLAAFIDTNRGAVLLNNATMLTYLGRNAFNKMGLLKLSGYLSELEEKYQTVIYVADASVKSPWTQKCITQADCILLLADAMQEPDIGEYEHLLVKMKAMARTDLILLHPERYVAPGSTALWLKNRIWVHSHHHVQMVVPHQDRHHAHRPGGYGQNIIRARGTFKKFRDKVQSIQAEIITKYRSNRMPIYSSSLVHKNDFNRLARVLSGRGVGLVLGGGGARGLSHIGVIRALEENGIPIDFIGGTSIGSFIGGLYAREYDLVPIFGRAKKFASRVSSLWRMAWDLTYPATSYTTGHEFNRGIWKTFGDSRIEDFWLKFYTNTTNITHSRMEIHTSGYAWRYIRASMSLAGLLPPLTDKGSMLLDGGYVDNLPVSEMRLLGANVIFAVDVGSIDDTTPMEYGDTLSGLWVVFNRWNIFSRHPNVPNLAEIQQRLAYVSSVGALEKAKATPGVFYMRPPIDNYATLDFGKFDEIWSIGSQYGHETIDRWKREGKLSQVPGVALSNGENPRRNVSRRNSI</sequence>
<dbReference type="Pfam" id="PF00027">
    <property type="entry name" value="cNMP_binding"/>
    <property type="match status" value="2"/>
</dbReference>
<dbReference type="SUPFAM" id="SSF52151">
    <property type="entry name" value="FabD/lysophospholipase-like"/>
    <property type="match status" value="1"/>
</dbReference>
<evidence type="ECO:0000256" key="5">
    <source>
        <dbReference type="ARBA" id="ARBA00022692"/>
    </source>
</evidence>
<dbReference type="EMBL" id="CP014501">
    <property type="protein sequence ID" value="ANB13035.1"/>
    <property type="molecule type" value="Genomic_DNA"/>
</dbReference>